<dbReference type="InterPro" id="IPR045249">
    <property type="entry name" value="HARBI1-like"/>
</dbReference>
<keyword evidence="5" id="KW-0479">Metal-binding</keyword>
<evidence type="ECO:0000313" key="12">
    <source>
        <dbReference type="Proteomes" id="UP001552299"/>
    </source>
</evidence>
<name>A0ABD0V9Q6_DENTH</name>
<keyword evidence="4" id="KW-0540">Nuclease</keyword>
<evidence type="ECO:0000256" key="5">
    <source>
        <dbReference type="ARBA" id="ARBA00022723"/>
    </source>
</evidence>
<evidence type="ECO:0000259" key="10">
    <source>
        <dbReference type="Pfam" id="PF26138"/>
    </source>
</evidence>
<evidence type="ECO:0008006" key="13">
    <source>
        <dbReference type="Google" id="ProtNLM"/>
    </source>
</evidence>
<evidence type="ECO:0000256" key="3">
    <source>
        <dbReference type="ARBA" id="ARBA00006958"/>
    </source>
</evidence>
<dbReference type="GO" id="GO:0046872">
    <property type="term" value="F:metal ion binding"/>
    <property type="evidence" value="ECO:0007669"/>
    <property type="project" value="UniProtKB-KW"/>
</dbReference>
<evidence type="ECO:0000256" key="6">
    <source>
        <dbReference type="ARBA" id="ARBA00022801"/>
    </source>
</evidence>
<feature type="domain" description="Myb/SANT-like" evidence="8">
    <location>
        <begin position="41"/>
        <end position="133"/>
    </location>
</feature>
<evidence type="ECO:0000259" key="8">
    <source>
        <dbReference type="Pfam" id="PF12776"/>
    </source>
</evidence>
<feature type="domain" description="DDE Tnp4" evidence="9">
    <location>
        <begin position="348"/>
        <end position="509"/>
    </location>
</feature>
<dbReference type="EMBL" id="JANQDX010000009">
    <property type="protein sequence ID" value="KAL0919311.1"/>
    <property type="molecule type" value="Genomic_DNA"/>
</dbReference>
<feature type="domain" description="DUF8040" evidence="10">
    <location>
        <begin position="217"/>
        <end position="312"/>
    </location>
</feature>
<keyword evidence="6" id="KW-0378">Hydrolase</keyword>
<comment type="cofactor">
    <cofactor evidence="1">
        <name>a divalent metal cation</name>
        <dbReference type="ChEBI" id="CHEBI:60240"/>
    </cofactor>
</comment>
<reference evidence="11 12" key="1">
    <citation type="journal article" date="2024" name="Plant Biotechnol. J.">
        <title>Dendrobium thyrsiflorum genome and its molecular insights into genes involved in important horticultural traits.</title>
        <authorList>
            <person name="Chen B."/>
            <person name="Wang J.Y."/>
            <person name="Zheng P.J."/>
            <person name="Li K.L."/>
            <person name="Liang Y.M."/>
            <person name="Chen X.F."/>
            <person name="Zhang C."/>
            <person name="Zhao X."/>
            <person name="He X."/>
            <person name="Zhang G.Q."/>
            <person name="Liu Z.J."/>
            <person name="Xu Q."/>
        </authorList>
    </citation>
    <scope>NUCLEOTIDE SEQUENCE [LARGE SCALE GENOMIC DNA]</scope>
    <source>
        <strain evidence="11">GZMU011</strain>
    </source>
</reference>
<dbReference type="GO" id="GO:0016787">
    <property type="term" value="F:hydrolase activity"/>
    <property type="evidence" value="ECO:0007669"/>
    <property type="project" value="UniProtKB-KW"/>
</dbReference>
<dbReference type="Pfam" id="PF26138">
    <property type="entry name" value="DUF8040"/>
    <property type="match status" value="1"/>
</dbReference>
<protein>
    <recommendedName>
        <fullName evidence="13">DDE Tnp4 domain-containing protein</fullName>
    </recommendedName>
</protein>
<comment type="subcellular location">
    <subcellularLocation>
        <location evidence="2">Nucleus</location>
    </subcellularLocation>
</comment>
<proteinExistence type="inferred from homology"/>
<organism evidence="11 12">
    <name type="scientific">Dendrobium thyrsiflorum</name>
    <name type="common">Pinecone-like raceme dendrobium</name>
    <name type="synonym">Orchid</name>
    <dbReference type="NCBI Taxonomy" id="117978"/>
    <lineage>
        <taxon>Eukaryota</taxon>
        <taxon>Viridiplantae</taxon>
        <taxon>Streptophyta</taxon>
        <taxon>Embryophyta</taxon>
        <taxon>Tracheophyta</taxon>
        <taxon>Spermatophyta</taxon>
        <taxon>Magnoliopsida</taxon>
        <taxon>Liliopsida</taxon>
        <taxon>Asparagales</taxon>
        <taxon>Orchidaceae</taxon>
        <taxon>Epidendroideae</taxon>
        <taxon>Malaxideae</taxon>
        <taxon>Dendrobiinae</taxon>
        <taxon>Dendrobium</taxon>
    </lineage>
</organism>
<sequence>MQKFLKGKVFARAECNTSHRSVDDTSIYTGQPKSTTRNPKWPEDHNVILGELLMEQYVNGNFYNGNLRKEQWSTLVAALNRRLGSKYTETSVMIRFKNMKADFRALYQLTNCSGWGWDDELHVPVAPDELWDEIVQETYLHNGLSILSAPILVFMLQKFGCSFMSNYLRGVIPDVLCDLVDVQLQVNDAIVELTASILEEDSSSEDEQRIRRPMYDRSYTGHRYVLDVLAGHPGRAYQCFRLPHEAFVSLTDLLVTRGHLRDTKNMLAAEQLAIFLRGVAHAHSYRQLCEFFQHSLETVSRYFNVVLRAIVSFADEFINLPQGDVEYHPFVRSNAQFYPFFKNAIGAIDGTHIPAVVNNNLQNRYRNRKGFTSQNVMAAVSFDRQFVYLATGWEGSAADMRVLRWAAEQGQFTVPRNYYYLVDSGYANTDKLIAPFRGYRYHLADYRRNTSRRYAVQQELFNHRHAQLRNVVERTFGIWRERFQVLTHMRQFPITVQADLVIACAVLHNYIGRYHGHDMYFNMSQTEMEHDNERGEIDMSDKDPNLHTTIGERIQGEVVRHDIATDMWNDRVSIDLSFFLKFQL</sequence>
<evidence type="ECO:0000313" key="11">
    <source>
        <dbReference type="EMBL" id="KAL0919311.1"/>
    </source>
</evidence>
<keyword evidence="12" id="KW-1185">Reference proteome</keyword>
<dbReference type="PANTHER" id="PTHR22930:SF259">
    <property type="entry name" value="OS08G0106900 PROTEIN"/>
    <property type="match status" value="1"/>
</dbReference>
<dbReference type="Proteomes" id="UP001552299">
    <property type="component" value="Unassembled WGS sequence"/>
</dbReference>
<dbReference type="AlphaFoldDB" id="A0ABD0V9Q6"/>
<dbReference type="InterPro" id="IPR024752">
    <property type="entry name" value="Myb/SANT-like_dom"/>
</dbReference>
<evidence type="ECO:0000256" key="2">
    <source>
        <dbReference type="ARBA" id="ARBA00004123"/>
    </source>
</evidence>
<dbReference type="Pfam" id="PF13359">
    <property type="entry name" value="DDE_Tnp_4"/>
    <property type="match status" value="1"/>
</dbReference>
<comment type="caution">
    <text evidence="11">The sequence shown here is derived from an EMBL/GenBank/DDBJ whole genome shotgun (WGS) entry which is preliminary data.</text>
</comment>
<evidence type="ECO:0000256" key="7">
    <source>
        <dbReference type="ARBA" id="ARBA00023242"/>
    </source>
</evidence>
<evidence type="ECO:0000256" key="1">
    <source>
        <dbReference type="ARBA" id="ARBA00001968"/>
    </source>
</evidence>
<evidence type="ECO:0000256" key="4">
    <source>
        <dbReference type="ARBA" id="ARBA00022722"/>
    </source>
</evidence>
<evidence type="ECO:0000259" key="9">
    <source>
        <dbReference type="Pfam" id="PF13359"/>
    </source>
</evidence>
<gene>
    <name evidence="11" type="ORF">M5K25_011397</name>
</gene>
<comment type="similarity">
    <text evidence="3">Belongs to the HARBI1 family.</text>
</comment>
<dbReference type="GO" id="GO:0004518">
    <property type="term" value="F:nuclease activity"/>
    <property type="evidence" value="ECO:0007669"/>
    <property type="project" value="UniProtKB-KW"/>
</dbReference>
<accession>A0ABD0V9Q6</accession>
<dbReference type="Pfam" id="PF12776">
    <property type="entry name" value="Myb_DNA-bind_3"/>
    <property type="match status" value="1"/>
</dbReference>
<keyword evidence="7" id="KW-0539">Nucleus</keyword>
<dbReference type="PANTHER" id="PTHR22930">
    <property type="match status" value="1"/>
</dbReference>
<dbReference type="InterPro" id="IPR058353">
    <property type="entry name" value="DUF8040"/>
</dbReference>
<dbReference type="GO" id="GO:0005634">
    <property type="term" value="C:nucleus"/>
    <property type="evidence" value="ECO:0007669"/>
    <property type="project" value="UniProtKB-SubCell"/>
</dbReference>
<dbReference type="InterPro" id="IPR027806">
    <property type="entry name" value="HARBI1_dom"/>
</dbReference>